<reference evidence="1" key="1">
    <citation type="submission" date="2022-11" db="EMBL/GenBank/DDBJ databases">
        <title>Genome Sequence of Boeremia exigua.</title>
        <authorList>
            <person name="Buettner E."/>
        </authorList>
    </citation>
    <scope>NUCLEOTIDE SEQUENCE</scope>
    <source>
        <strain evidence="1">CU02</strain>
    </source>
</reference>
<name>A0ACC2IUZ3_9PLEO</name>
<gene>
    <name evidence="1" type="ORF">OPT61_g83</name>
</gene>
<accession>A0ACC2IUZ3</accession>
<organism evidence="1 2">
    <name type="scientific">Boeremia exigua</name>
    <dbReference type="NCBI Taxonomy" id="749465"/>
    <lineage>
        <taxon>Eukaryota</taxon>
        <taxon>Fungi</taxon>
        <taxon>Dikarya</taxon>
        <taxon>Ascomycota</taxon>
        <taxon>Pezizomycotina</taxon>
        <taxon>Dothideomycetes</taxon>
        <taxon>Pleosporomycetidae</taxon>
        <taxon>Pleosporales</taxon>
        <taxon>Pleosporineae</taxon>
        <taxon>Didymellaceae</taxon>
        <taxon>Boeremia</taxon>
    </lineage>
</organism>
<dbReference type="EMBL" id="JAPHNI010000003">
    <property type="protein sequence ID" value="KAJ8119031.1"/>
    <property type="molecule type" value="Genomic_DNA"/>
</dbReference>
<keyword evidence="2" id="KW-1185">Reference proteome</keyword>
<evidence type="ECO:0000313" key="2">
    <source>
        <dbReference type="Proteomes" id="UP001153331"/>
    </source>
</evidence>
<protein>
    <submittedName>
        <fullName evidence="1">Uncharacterized protein</fullName>
    </submittedName>
</protein>
<evidence type="ECO:0000313" key="1">
    <source>
        <dbReference type="EMBL" id="KAJ8119031.1"/>
    </source>
</evidence>
<comment type="caution">
    <text evidence="1">The sequence shown here is derived from an EMBL/GenBank/DDBJ whole genome shotgun (WGS) entry which is preliminary data.</text>
</comment>
<sequence length="623" mass="68495">MIAEQAMTFPILSELRNLLILTIHPGEIRIQLGQLLHKLRLRAAHRLHLKQPIHLIKRHTLRLRDKEPHKHHRAGTHRPEEEIHPEPIAPHTSHHIRRNTRDDKRPQPVRHGRAHLPDITGGLVEHLGVDDPGRAVPRCNVHARPQVDHEDGGDALAGEAGTLGGGGLGHDECADDDHADCAEGAAEEEERAAAEFVDHDVLVLLELMVYVGVLTYNSVDAGEVLEQEEHVAQEQAPQHRVVGQRQTDGLDESSGQVIDLEIHHLNLLEDVGVVGLELPVPAEVGNALLAPALGPQPAGCLPEEEQTADEDHAGRDELHGEGNEPLVATVCDALGHAEVDPEADEAANLPAQFVGSDKTSSNSWGCNLRDEDGDLKSTNAESRDEPASIHRTQMSADGSEGNADTNDEHGNESPERDPPSKVVGRAVGEDGPEEGARLEQRDNIGLDQAPLRLDHVRKPKLVLKSLQRDRRPNKRRRVPNHTRRKRRRHGRHIDAPVIHVLRRRPVFNHKRKMQKARQPVKAAVMSLPNPPDRTDFSGAPQRSIQNVERLGVSIRPPRRAAAPPSTVLPGGEHSAQASVEECASPCGGPRMRAAILHGRGAANQCREFQRQSDDEVGPARERF</sequence>
<dbReference type="Proteomes" id="UP001153331">
    <property type="component" value="Unassembled WGS sequence"/>
</dbReference>
<proteinExistence type="predicted"/>